<proteinExistence type="predicted"/>
<reference evidence="2 3" key="1">
    <citation type="submission" date="2023-09" db="EMBL/GenBank/DDBJ databases">
        <title>Multi-omics analysis of a traditional fermented food reveals byproduct-associated fungal strains for waste-to-food upcycling.</title>
        <authorList>
            <consortium name="Lawrence Berkeley National Laboratory"/>
            <person name="Rekdal V.M."/>
            <person name="Villalobos-Escobedo J.M."/>
            <person name="Rodriguez-Valeron N."/>
            <person name="Garcia M.O."/>
            <person name="Vasquez D.P."/>
            <person name="Damayanti I."/>
            <person name="Sorensen P.M."/>
            <person name="Baidoo E.E."/>
            <person name="De Carvalho A.C."/>
            <person name="Riley R."/>
            <person name="Lipzen A."/>
            <person name="He G."/>
            <person name="Yan M."/>
            <person name="Haridas S."/>
            <person name="Daum C."/>
            <person name="Yoshinaga Y."/>
            <person name="Ng V."/>
            <person name="Grigoriev I.V."/>
            <person name="Munk R."/>
            <person name="Nuraida L."/>
            <person name="Wijaya C.H."/>
            <person name="Morales P.-C."/>
            <person name="Keasling J.D."/>
        </authorList>
    </citation>
    <scope>NUCLEOTIDE SEQUENCE [LARGE SCALE GENOMIC DNA]</scope>
    <source>
        <strain evidence="2 3">FGSC 2613</strain>
    </source>
</reference>
<feature type="region of interest" description="Disordered" evidence="1">
    <location>
        <begin position="20"/>
        <end position="44"/>
    </location>
</feature>
<sequence>MATSSESLIHRTLVGNGAGATSIAISPHPTSPVSGRIGAPPPPDIYNRSDEGWKTVKALAAGSIMINLVQTQDSIDSMVGLFLAWLDRFAESKRAVPLDN</sequence>
<dbReference type="Proteomes" id="UP001451303">
    <property type="component" value="Unassembled WGS sequence"/>
</dbReference>
<comment type="caution">
    <text evidence="2">The sequence shown here is derived from an EMBL/GenBank/DDBJ whole genome shotgun (WGS) entry which is preliminary data.</text>
</comment>
<dbReference type="EMBL" id="JAVLET010000004">
    <property type="protein sequence ID" value="KAL0470388.1"/>
    <property type="molecule type" value="Genomic_DNA"/>
</dbReference>
<protein>
    <submittedName>
        <fullName evidence="2">Uncharacterized protein</fullName>
    </submittedName>
</protein>
<keyword evidence="3" id="KW-1185">Reference proteome</keyword>
<evidence type="ECO:0000313" key="2">
    <source>
        <dbReference type="EMBL" id="KAL0470388.1"/>
    </source>
</evidence>
<evidence type="ECO:0000313" key="3">
    <source>
        <dbReference type="Proteomes" id="UP001451303"/>
    </source>
</evidence>
<name>A0ABR3DER6_NEUIN</name>
<gene>
    <name evidence="2" type="ORF">QR685DRAFT_496898</name>
</gene>
<accession>A0ABR3DER6</accession>
<organism evidence="2 3">
    <name type="scientific">Neurospora intermedia</name>
    <dbReference type="NCBI Taxonomy" id="5142"/>
    <lineage>
        <taxon>Eukaryota</taxon>
        <taxon>Fungi</taxon>
        <taxon>Dikarya</taxon>
        <taxon>Ascomycota</taxon>
        <taxon>Pezizomycotina</taxon>
        <taxon>Sordariomycetes</taxon>
        <taxon>Sordariomycetidae</taxon>
        <taxon>Sordariales</taxon>
        <taxon>Sordariaceae</taxon>
        <taxon>Neurospora</taxon>
    </lineage>
</organism>
<evidence type="ECO:0000256" key="1">
    <source>
        <dbReference type="SAM" id="MobiDB-lite"/>
    </source>
</evidence>